<evidence type="ECO:0000313" key="10">
    <source>
        <dbReference type="Proteomes" id="UP000627538"/>
    </source>
</evidence>
<evidence type="ECO:0000256" key="6">
    <source>
        <dbReference type="SAM" id="MobiDB-lite"/>
    </source>
</evidence>
<feature type="chain" id="PRO_5039336316" description="Peptidyl-prolyl cis-trans isomerase" evidence="7">
    <location>
        <begin position="22"/>
        <end position="312"/>
    </location>
</feature>
<evidence type="ECO:0000256" key="2">
    <source>
        <dbReference type="ARBA" id="ARBA00023110"/>
    </source>
</evidence>
<dbReference type="EMBL" id="JACRUO010000001">
    <property type="protein sequence ID" value="MBD3688850.1"/>
    <property type="molecule type" value="Genomic_DNA"/>
</dbReference>
<dbReference type="PANTHER" id="PTHR45779:SF7">
    <property type="entry name" value="PEPTIDYLPROLYL ISOMERASE"/>
    <property type="match status" value="1"/>
</dbReference>
<keyword evidence="2 4" id="KW-0697">Rotamase</keyword>
<keyword evidence="10" id="KW-1185">Reference proteome</keyword>
<dbReference type="SUPFAM" id="SSF54534">
    <property type="entry name" value="FKBP-like"/>
    <property type="match status" value="1"/>
</dbReference>
<feature type="signal peptide" evidence="7">
    <location>
        <begin position="1"/>
        <end position="21"/>
    </location>
</feature>
<evidence type="ECO:0000259" key="8">
    <source>
        <dbReference type="PROSITE" id="PS50059"/>
    </source>
</evidence>
<dbReference type="InterPro" id="IPR046357">
    <property type="entry name" value="PPIase_dom_sf"/>
</dbReference>
<proteinExistence type="inferred from homology"/>
<gene>
    <name evidence="9" type="ORF">H8R10_01150</name>
</gene>
<evidence type="ECO:0000313" key="9">
    <source>
        <dbReference type="EMBL" id="MBD3688850.1"/>
    </source>
</evidence>
<feature type="region of interest" description="Disordered" evidence="6">
    <location>
        <begin position="24"/>
        <end position="59"/>
    </location>
</feature>
<dbReference type="PANTHER" id="PTHR45779">
    <property type="entry name" value="PEPTIDYLPROLYL ISOMERASE"/>
    <property type="match status" value="1"/>
</dbReference>
<evidence type="ECO:0000256" key="1">
    <source>
        <dbReference type="ARBA" id="ARBA00000971"/>
    </source>
</evidence>
<dbReference type="Proteomes" id="UP000627538">
    <property type="component" value="Unassembled WGS sequence"/>
</dbReference>
<dbReference type="InterPro" id="IPR001179">
    <property type="entry name" value="PPIase_FKBP_dom"/>
</dbReference>
<feature type="domain" description="PPIase FKBP-type" evidence="8">
    <location>
        <begin position="75"/>
        <end position="162"/>
    </location>
</feature>
<comment type="caution">
    <text evidence="9">The sequence shown here is derived from an EMBL/GenBank/DDBJ whole genome shotgun (WGS) entry which is preliminary data.</text>
</comment>
<keyword evidence="3 4" id="KW-0413">Isomerase</keyword>
<dbReference type="InterPro" id="IPR044609">
    <property type="entry name" value="FKBP2/11"/>
</dbReference>
<dbReference type="Pfam" id="PF00254">
    <property type="entry name" value="FKBP_C"/>
    <property type="match status" value="1"/>
</dbReference>
<accession>A0A8I0KPF6</accession>
<evidence type="ECO:0000256" key="7">
    <source>
        <dbReference type="SAM" id="SignalP"/>
    </source>
</evidence>
<protein>
    <recommendedName>
        <fullName evidence="5">Peptidyl-prolyl cis-trans isomerase</fullName>
        <ecNumber evidence="5">5.2.1.8</ecNumber>
    </recommendedName>
</protein>
<evidence type="ECO:0000256" key="5">
    <source>
        <dbReference type="RuleBase" id="RU003915"/>
    </source>
</evidence>
<sequence>MKWSRLAAAAAALALAVPGLTGCSNSDEGAEKTAQFPAVTGEREHPTIEKGAGTPSTTTISRVLTKGTGAEVKKSDTVCVDYIGQTWQGTVFDQSYNATEGPRVFSLNQVVPGWQKGLAGKHVGDRVQIVIPPEDGYGEQGQGDLIPANATLVFVVDIIGAIDVTDTSALTKAKPNDKADIPAWLKVGGKLGQKPTITVGDNPEIPTEQKVIILAEGTGETIEADDYVAAHMSVVPLGDGEGQAAQSTWDMKSMQVTNGPVGQSPVYTGMKIGTRAIILTPGGQSSDGQKVPAAVYVIDYGAKMTATRGGSK</sequence>
<dbReference type="EC" id="5.2.1.8" evidence="5"/>
<reference evidence="9 10" key="1">
    <citation type="submission" date="2020-08" db="EMBL/GenBank/DDBJ databases">
        <title>Winkia gen. nov., sp. nov., isolated from faeces of the Anser albifrons in China.</title>
        <authorList>
            <person name="Liu Q."/>
        </authorList>
    </citation>
    <scope>NUCLEOTIDE SEQUENCE [LARGE SCALE GENOMIC DNA]</scope>
    <source>
        <strain evidence="9 10">C62</strain>
    </source>
</reference>
<evidence type="ECO:0000256" key="3">
    <source>
        <dbReference type="ARBA" id="ARBA00023235"/>
    </source>
</evidence>
<comment type="similarity">
    <text evidence="5">Belongs to the FKBP-type PPIase family.</text>
</comment>
<organism evidence="9 10">
    <name type="scientific">Nanchangia anserum</name>
    <dbReference type="NCBI Taxonomy" id="2692125"/>
    <lineage>
        <taxon>Bacteria</taxon>
        <taxon>Bacillati</taxon>
        <taxon>Actinomycetota</taxon>
        <taxon>Actinomycetes</taxon>
        <taxon>Actinomycetales</taxon>
        <taxon>Actinomycetaceae</taxon>
        <taxon>Nanchangia</taxon>
    </lineage>
</organism>
<dbReference type="AlphaFoldDB" id="A0A8I0KPF6"/>
<comment type="catalytic activity">
    <reaction evidence="1 4 5">
        <text>[protein]-peptidylproline (omega=180) = [protein]-peptidylproline (omega=0)</text>
        <dbReference type="Rhea" id="RHEA:16237"/>
        <dbReference type="Rhea" id="RHEA-COMP:10747"/>
        <dbReference type="Rhea" id="RHEA-COMP:10748"/>
        <dbReference type="ChEBI" id="CHEBI:83833"/>
        <dbReference type="ChEBI" id="CHEBI:83834"/>
        <dbReference type="EC" id="5.2.1.8"/>
    </reaction>
</comment>
<dbReference type="PROSITE" id="PS50059">
    <property type="entry name" value="FKBP_PPIASE"/>
    <property type="match status" value="1"/>
</dbReference>
<evidence type="ECO:0000256" key="4">
    <source>
        <dbReference type="PROSITE-ProRule" id="PRU00277"/>
    </source>
</evidence>
<dbReference type="PROSITE" id="PS51257">
    <property type="entry name" value="PROKAR_LIPOPROTEIN"/>
    <property type="match status" value="1"/>
</dbReference>
<name>A0A8I0KPF6_9ACTO</name>
<dbReference type="RefSeq" id="WP_191070945.1">
    <property type="nucleotide sequence ID" value="NZ_CP060506.1"/>
</dbReference>
<keyword evidence="7" id="KW-0732">Signal</keyword>
<dbReference type="Gene3D" id="3.10.50.40">
    <property type="match status" value="1"/>
</dbReference>
<dbReference type="GO" id="GO:0003755">
    <property type="term" value="F:peptidyl-prolyl cis-trans isomerase activity"/>
    <property type="evidence" value="ECO:0007669"/>
    <property type="project" value="UniProtKB-UniRule"/>
</dbReference>